<keyword evidence="4" id="KW-1185">Reference proteome</keyword>
<dbReference type="EMBL" id="CBXV010000009">
    <property type="protein sequence ID" value="CDM67149.1"/>
    <property type="molecule type" value="Genomic_DNA"/>
</dbReference>
<reference evidence="3 4" key="2">
    <citation type="submission" date="2015-01" db="EMBL/GenBank/DDBJ databases">
        <title>Complete genome sequence of Pyrinomonas methylaliphatogenes type strain K22T.</title>
        <authorList>
            <person name="Lee K.C.Y."/>
            <person name="Power J.F."/>
            <person name="Dunfield P.F."/>
            <person name="Morgan X.C."/>
            <person name="Huttenhower C."/>
            <person name="Stott M.B."/>
        </authorList>
    </citation>
    <scope>NUCLEOTIDE SEQUENCE [LARGE SCALE GENOMIC DNA]</scope>
    <source>
        <strain evidence="3 4">K22</strain>
    </source>
</reference>
<evidence type="ECO:0000313" key="3">
    <source>
        <dbReference type="EMBL" id="CDM67149.1"/>
    </source>
</evidence>
<comment type="similarity">
    <text evidence="1">Belongs to the NAD(P)-dependent epimerase/dehydratase family.</text>
</comment>
<dbReference type="InterPro" id="IPR036291">
    <property type="entry name" value="NAD(P)-bd_dom_sf"/>
</dbReference>
<organism evidence="3 4">
    <name type="scientific">Pyrinomonas methylaliphatogenes</name>
    <dbReference type="NCBI Taxonomy" id="454194"/>
    <lineage>
        <taxon>Bacteria</taxon>
        <taxon>Pseudomonadati</taxon>
        <taxon>Acidobacteriota</taxon>
        <taxon>Blastocatellia</taxon>
        <taxon>Blastocatellales</taxon>
        <taxon>Pyrinomonadaceae</taxon>
        <taxon>Pyrinomonas</taxon>
    </lineage>
</organism>
<protein>
    <submittedName>
        <fullName evidence="3">Nucleoside-diphosphate-sugar epimerase</fullName>
    </submittedName>
</protein>
<dbReference type="PANTHER" id="PTHR43000">
    <property type="entry name" value="DTDP-D-GLUCOSE 4,6-DEHYDRATASE-RELATED"/>
    <property type="match status" value="1"/>
</dbReference>
<dbReference type="Pfam" id="PF01370">
    <property type="entry name" value="Epimerase"/>
    <property type="match status" value="1"/>
</dbReference>
<dbReference type="Gene3D" id="3.40.50.720">
    <property type="entry name" value="NAD(P)-binding Rossmann-like Domain"/>
    <property type="match status" value="1"/>
</dbReference>
<dbReference type="RefSeq" id="WP_041979393.1">
    <property type="nucleotide sequence ID" value="NZ_CBXV010000009.1"/>
</dbReference>
<reference evidence="3 4" key="1">
    <citation type="submission" date="2013-12" db="EMBL/GenBank/DDBJ databases">
        <authorList>
            <person name="Stott M."/>
        </authorList>
    </citation>
    <scope>NUCLEOTIDE SEQUENCE [LARGE SCALE GENOMIC DNA]</scope>
    <source>
        <strain evidence="3 4">K22</strain>
    </source>
</reference>
<accession>A0A0B6X3T5</accession>
<dbReference type="SUPFAM" id="SSF51735">
    <property type="entry name" value="NAD(P)-binding Rossmann-fold domains"/>
    <property type="match status" value="1"/>
</dbReference>
<proteinExistence type="inferred from homology"/>
<dbReference type="AlphaFoldDB" id="A0A0B6X3T5"/>
<feature type="domain" description="NAD-dependent epimerase/dehydratase" evidence="2">
    <location>
        <begin position="10"/>
        <end position="240"/>
    </location>
</feature>
<sequence>MINWAEVSTLITGGAGFIGANIVRRLALSGARLHLIVRPQTDLWRLSDVRDRVTVHKVDLLDGEGLRRMVRTIRPTIIFHLAMPSGHPRTAAERLESLQVGILATAHLLEAAMEIGAQRFIHFGSSLEYGRYDRPIKEVDHLSPVTDRGMAKATASMLAEFYARRHGIPVVILRPFSVYGPFENPNRFIPTLLRAAMTGEEVRLTAPSYRHDFIFVEDVVEASLRAAELQVQSGEAFNLGTGTQWTNEEVAALVEQVTGRALRLQIGARPPNPPDTSCWVADIEKARRLLGWEPFHDLSSGLKLTWRWMQAERIVDDQRA</sequence>
<dbReference type="Proteomes" id="UP000031518">
    <property type="component" value="Unassembled WGS sequence"/>
</dbReference>
<name>A0A0B6X3T5_9BACT</name>
<evidence type="ECO:0000259" key="2">
    <source>
        <dbReference type="Pfam" id="PF01370"/>
    </source>
</evidence>
<dbReference type="InterPro" id="IPR001509">
    <property type="entry name" value="Epimerase_deHydtase"/>
</dbReference>
<gene>
    <name evidence="3" type="ORF">PYK22_03198</name>
</gene>
<evidence type="ECO:0000256" key="1">
    <source>
        <dbReference type="ARBA" id="ARBA00007637"/>
    </source>
</evidence>
<evidence type="ECO:0000313" key="4">
    <source>
        <dbReference type="Proteomes" id="UP000031518"/>
    </source>
</evidence>
<dbReference type="OrthoDB" id="9803061at2"/>
<dbReference type="STRING" id="454194.PYK22_03198"/>